<dbReference type="OrthoDB" id="9803155at2"/>
<dbReference type="InterPro" id="IPR041727">
    <property type="entry name" value="NAGK-C"/>
</dbReference>
<keyword evidence="5 9" id="KW-0547">Nucleotide-binding</keyword>
<organism evidence="11 12">
    <name type="scientific">Microlunatus elymi</name>
    <dbReference type="NCBI Taxonomy" id="2596828"/>
    <lineage>
        <taxon>Bacteria</taxon>
        <taxon>Bacillati</taxon>
        <taxon>Actinomycetota</taxon>
        <taxon>Actinomycetes</taxon>
        <taxon>Propionibacteriales</taxon>
        <taxon>Propionibacteriaceae</taxon>
        <taxon>Microlunatus</taxon>
    </lineage>
</organism>
<dbReference type="UniPathway" id="UPA00068">
    <property type="reaction ID" value="UER00107"/>
</dbReference>
<evidence type="ECO:0000256" key="5">
    <source>
        <dbReference type="ARBA" id="ARBA00022741"/>
    </source>
</evidence>
<evidence type="ECO:0000256" key="9">
    <source>
        <dbReference type="HAMAP-Rule" id="MF_00082"/>
    </source>
</evidence>
<dbReference type="PANTHER" id="PTHR23342:SF0">
    <property type="entry name" value="N-ACETYLGLUTAMATE SYNTHASE, MITOCHONDRIAL"/>
    <property type="match status" value="1"/>
</dbReference>
<dbReference type="AlphaFoldDB" id="A0A516PY02"/>
<feature type="binding site" evidence="9">
    <location>
        <position position="94"/>
    </location>
    <ligand>
        <name>substrate</name>
    </ligand>
</feature>
<evidence type="ECO:0000256" key="4">
    <source>
        <dbReference type="ARBA" id="ARBA00022679"/>
    </source>
</evidence>
<evidence type="ECO:0000256" key="3">
    <source>
        <dbReference type="ARBA" id="ARBA00022605"/>
    </source>
</evidence>
<evidence type="ECO:0000313" key="11">
    <source>
        <dbReference type="EMBL" id="QDP96059.1"/>
    </source>
</evidence>
<dbReference type="CDD" id="cd04250">
    <property type="entry name" value="AAK_NAGK-C"/>
    <property type="match status" value="1"/>
</dbReference>
<dbReference type="GO" id="GO:0042450">
    <property type="term" value="P:L-arginine biosynthetic process via ornithine"/>
    <property type="evidence" value="ECO:0007669"/>
    <property type="project" value="UniProtKB-UniRule"/>
</dbReference>
<name>A0A516PY02_9ACTN</name>
<keyword evidence="4 9" id="KW-0808">Transferase</keyword>
<evidence type="ECO:0000256" key="8">
    <source>
        <dbReference type="ARBA" id="ARBA00048141"/>
    </source>
</evidence>
<dbReference type="InterPro" id="IPR001057">
    <property type="entry name" value="Glu/AcGlu_kinase"/>
</dbReference>
<sequence>MTIIRKAEKFSLVEKASILTEALPWLETYSGKTVVIKYGGNAMIDEDLKRAFAQDIVFMKRCGVHPVVVHGGGPQISTMLNRLNIESEFKAGLRVTSPEAMEIVRMVLVGQVGRDLVGLINEQSALAVGMSGEDGGLFTAVKKLAVIDGEEVDLGLVGEVAKVRTEAINGLISAGHIPVVASIAPDSNGVVHNVNADTAAAALAIALQAERMVMLTDVEGLYADWPNSTDVIKELPASQLRELLPTLESGMAPKMAACLKAVEGGLTRATVIDGRVSHALLLEIFTNAGIGTMVTQDGLIRLGSRVFPAAEGIPPEELANGEFSFTDPAEPIAATVDDSEDNS</sequence>
<dbReference type="KEGG" id="mik:FOE78_09250"/>
<dbReference type="Gene3D" id="3.40.1160.10">
    <property type="entry name" value="Acetylglutamate kinase-like"/>
    <property type="match status" value="1"/>
</dbReference>
<dbReference type="RefSeq" id="WP_143986025.1">
    <property type="nucleotide sequence ID" value="NZ_CP041692.1"/>
</dbReference>
<keyword evidence="9" id="KW-0963">Cytoplasm</keyword>
<dbReference type="InterPro" id="IPR001048">
    <property type="entry name" value="Asp/Glu/Uridylate_kinase"/>
</dbReference>
<comment type="similarity">
    <text evidence="9">Belongs to the acetylglutamate kinase family. ArgB subfamily.</text>
</comment>
<evidence type="ECO:0000256" key="7">
    <source>
        <dbReference type="ARBA" id="ARBA00022840"/>
    </source>
</evidence>
<evidence type="ECO:0000256" key="2">
    <source>
        <dbReference type="ARBA" id="ARBA00022571"/>
    </source>
</evidence>
<evidence type="ECO:0000256" key="6">
    <source>
        <dbReference type="ARBA" id="ARBA00022777"/>
    </source>
</evidence>
<dbReference type="InterPro" id="IPR036393">
    <property type="entry name" value="AceGlu_kinase-like_sf"/>
</dbReference>
<dbReference type="PIRSF" id="PIRSF000728">
    <property type="entry name" value="NAGK"/>
    <property type="match status" value="1"/>
</dbReference>
<protein>
    <recommendedName>
        <fullName evidence="9">Acetylglutamate kinase</fullName>
        <ecNumber evidence="9">2.7.2.8</ecNumber>
    </recommendedName>
    <alternativeName>
        <fullName evidence="9">N-acetyl-L-glutamate 5-phosphotransferase</fullName>
    </alternativeName>
    <alternativeName>
        <fullName evidence="9">NAG kinase</fullName>
        <shortName evidence="9">NAGK</shortName>
    </alternativeName>
</protein>
<dbReference type="EC" id="2.7.2.8" evidence="9"/>
<evidence type="ECO:0000259" key="10">
    <source>
        <dbReference type="Pfam" id="PF00696"/>
    </source>
</evidence>
<feature type="site" description="Transition state stabilizer" evidence="9">
    <location>
        <position position="254"/>
    </location>
</feature>
<dbReference type="Proteomes" id="UP000319263">
    <property type="component" value="Chromosome"/>
</dbReference>
<dbReference type="PANTHER" id="PTHR23342">
    <property type="entry name" value="N-ACETYLGLUTAMATE SYNTHASE"/>
    <property type="match status" value="1"/>
</dbReference>
<dbReference type="GO" id="GO:0003991">
    <property type="term" value="F:acetylglutamate kinase activity"/>
    <property type="evidence" value="ECO:0007669"/>
    <property type="project" value="UniProtKB-UniRule"/>
</dbReference>
<comment type="pathway">
    <text evidence="1 9">Amino-acid biosynthesis; L-arginine biosynthesis; N(2)-acetyl-L-ornithine from L-glutamate: step 2/4.</text>
</comment>
<feature type="site" description="Transition state stabilizer" evidence="9">
    <location>
        <position position="37"/>
    </location>
</feature>
<dbReference type="FunFam" id="3.40.1160.10:FF:000004">
    <property type="entry name" value="Acetylglutamate kinase"/>
    <property type="match status" value="1"/>
</dbReference>
<comment type="function">
    <text evidence="9">Catalyzes the ATP-dependent phosphorylation of N-acetyl-L-glutamate.</text>
</comment>
<dbReference type="NCBIfam" id="TIGR00761">
    <property type="entry name" value="argB"/>
    <property type="match status" value="1"/>
</dbReference>
<feature type="domain" description="Aspartate/glutamate/uridylate kinase" evidence="10">
    <location>
        <begin position="32"/>
        <end position="272"/>
    </location>
</feature>
<dbReference type="InterPro" id="IPR037528">
    <property type="entry name" value="ArgB"/>
</dbReference>
<evidence type="ECO:0000256" key="1">
    <source>
        <dbReference type="ARBA" id="ARBA00004828"/>
    </source>
</evidence>
<keyword evidence="6 9" id="KW-0418">Kinase</keyword>
<comment type="subcellular location">
    <subcellularLocation>
        <location evidence="9">Cytoplasm</location>
    </subcellularLocation>
</comment>
<feature type="binding site" evidence="9">
    <location>
        <position position="193"/>
    </location>
    <ligand>
        <name>substrate</name>
    </ligand>
</feature>
<keyword evidence="3 9" id="KW-0028">Amino-acid biosynthesis</keyword>
<proteinExistence type="inferred from homology"/>
<dbReference type="EMBL" id="CP041692">
    <property type="protein sequence ID" value="QDP96059.1"/>
    <property type="molecule type" value="Genomic_DNA"/>
</dbReference>
<gene>
    <name evidence="9 11" type="primary">argB</name>
    <name evidence="11" type="ORF">FOE78_09250</name>
</gene>
<dbReference type="HAMAP" id="MF_00082">
    <property type="entry name" value="ArgB"/>
    <property type="match status" value="1"/>
</dbReference>
<feature type="binding site" evidence="9">
    <location>
        <begin position="72"/>
        <end position="73"/>
    </location>
    <ligand>
        <name>substrate</name>
    </ligand>
</feature>
<accession>A0A516PY02</accession>
<dbReference type="GO" id="GO:0005737">
    <property type="term" value="C:cytoplasm"/>
    <property type="evidence" value="ECO:0007669"/>
    <property type="project" value="UniProtKB-SubCell"/>
</dbReference>
<evidence type="ECO:0000313" key="12">
    <source>
        <dbReference type="Proteomes" id="UP000319263"/>
    </source>
</evidence>
<dbReference type="SUPFAM" id="SSF53633">
    <property type="entry name" value="Carbamate kinase-like"/>
    <property type="match status" value="1"/>
</dbReference>
<comment type="catalytic activity">
    <reaction evidence="8 9">
        <text>N-acetyl-L-glutamate + ATP = N-acetyl-L-glutamyl 5-phosphate + ADP</text>
        <dbReference type="Rhea" id="RHEA:14629"/>
        <dbReference type="ChEBI" id="CHEBI:30616"/>
        <dbReference type="ChEBI" id="CHEBI:44337"/>
        <dbReference type="ChEBI" id="CHEBI:57936"/>
        <dbReference type="ChEBI" id="CHEBI:456216"/>
        <dbReference type="EC" id="2.7.2.8"/>
    </reaction>
</comment>
<reference evidence="11 12" key="1">
    <citation type="submission" date="2019-07" db="EMBL/GenBank/DDBJ databases">
        <title>Microlunatus dokdonensis sp. nov. isolated from the rhizospheric soil of the wild plant Elymus tsukushiensis.</title>
        <authorList>
            <person name="Ghim S.-Y."/>
            <person name="Hwang Y.-J."/>
            <person name="Son J.-S."/>
            <person name="Shin J.-H."/>
        </authorList>
    </citation>
    <scope>NUCLEOTIDE SEQUENCE [LARGE SCALE GENOMIC DNA]</scope>
    <source>
        <strain evidence="11 12">KUDC0627</strain>
    </source>
</reference>
<dbReference type="PRINTS" id="PR00474">
    <property type="entry name" value="GLU5KINASE"/>
</dbReference>
<dbReference type="InterPro" id="IPR004662">
    <property type="entry name" value="AcgluKinase_fam"/>
</dbReference>
<dbReference type="Pfam" id="PF00696">
    <property type="entry name" value="AA_kinase"/>
    <property type="match status" value="1"/>
</dbReference>
<keyword evidence="7 9" id="KW-0067">ATP-binding</keyword>
<keyword evidence="2 9" id="KW-0055">Arginine biosynthesis</keyword>
<dbReference type="GO" id="GO:0005524">
    <property type="term" value="F:ATP binding"/>
    <property type="evidence" value="ECO:0007669"/>
    <property type="project" value="UniProtKB-UniRule"/>
</dbReference>
<keyword evidence="12" id="KW-1185">Reference proteome</keyword>